<dbReference type="InterPro" id="IPR013083">
    <property type="entry name" value="Znf_RING/FYVE/PHD"/>
</dbReference>
<dbReference type="EMBL" id="CACTIH010009415">
    <property type="protein sequence ID" value="CAA3031040.1"/>
    <property type="molecule type" value="Genomic_DNA"/>
</dbReference>
<evidence type="ECO:0000256" key="6">
    <source>
        <dbReference type="ARBA" id="ARBA00022786"/>
    </source>
</evidence>
<comment type="catalytic activity">
    <reaction evidence="1">
        <text>S-ubiquitinyl-[E2 ubiquitin-conjugating enzyme]-L-cysteine + [acceptor protein]-L-lysine = [E2 ubiquitin-conjugating enzyme]-L-cysteine + N(6)-ubiquitinyl-[acceptor protein]-L-lysine.</text>
        <dbReference type="EC" id="2.3.2.27"/>
    </reaction>
</comment>
<protein>
    <recommendedName>
        <fullName evidence="2">RING-type E3 ubiquitin transferase</fullName>
        <ecNumber evidence="2">2.3.2.27</ecNumber>
    </recommendedName>
</protein>
<evidence type="ECO:0000313" key="11">
    <source>
        <dbReference type="EMBL" id="CAA3031040.1"/>
    </source>
</evidence>
<comment type="caution">
    <text evidence="11">The sequence shown here is derived from an EMBL/GenBank/DDBJ whole genome shotgun (WGS) entry which is preliminary data.</text>
</comment>
<evidence type="ECO:0000256" key="9">
    <source>
        <dbReference type="SAM" id="MobiDB-lite"/>
    </source>
</evidence>
<dbReference type="PANTHER" id="PTHR22937">
    <property type="entry name" value="E3 UBIQUITIN-PROTEIN LIGASE RNF165"/>
    <property type="match status" value="1"/>
</dbReference>
<dbReference type="GO" id="GO:0008270">
    <property type="term" value="F:zinc ion binding"/>
    <property type="evidence" value="ECO:0007669"/>
    <property type="project" value="UniProtKB-KW"/>
</dbReference>
<dbReference type="Gene3D" id="3.30.40.10">
    <property type="entry name" value="Zinc/RING finger domain, C3HC4 (zinc finger)"/>
    <property type="match status" value="1"/>
</dbReference>
<keyword evidence="12" id="KW-1185">Reference proteome</keyword>
<dbReference type="OrthoDB" id="8062037at2759"/>
<keyword evidence="6" id="KW-0833">Ubl conjugation pathway</keyword>
<dbReference type="SUPFAM" id="SSF57850">
    <property type="entry name" value="RING/U-box"/>
    <property type="match status" value="1"/>
</dbReference>
<dbReference type="SMART" id="SM00184">
    <property type="entry name" value="RING"/>
    <property type="match status" value="1"/>
</dbReference>
<evidence type="ECO:0000256" key="1">
    <source>
        <dbReference type="ARBA" id="ARBA00000900"/>
    </source>
</evidence>
<accession>A0A8S0VKQ6</accession>
<evidence type="ECO:0000256" key="8">
    <source>
        <dbReference type="PROSITE-ProRule" id="PRU00175"/>
    </source>
</evidence>
<dbReference type="GO" id="GO:0016874">
    <property type="term" value="F:ligase activity"/>
    <property type="evidence" value="ECO:0007669"/>
    <property type="project" value="UniProtKB-KW"/>
</dbReference>
<gene>
    <name evidence="11" type="ORF">OLEA9_A089317</name>
</gene>
<evidence type="ECO:0000259" key="10">
    <source>
        <dbReference type="PROSITE" id="PS50089"/>
    </source>
</evidence>
<reference evidence="11 12" key="1">
    <citation type="submission" date="2019-12" db="EMBL/GenBank/DDBJ databases">
        <authorList>
            <person name="Alioto T."/>
            <person name="Alioto T."/>
            <person name="Gomez Garrido J."/>
        </authorList>
    </citation>
    <scope>NUCLEOTIDE SEQUENCE [LARGE SCALE GENOMIC DNA]</scope>
</reference>
<feature type="region of interest" description="Disordered" evidence="9">
    <location>
        <begin position="1"/>
        <end position="28"/>
    </location>
</feature>
<dbReference type="PANTHER" id="PTHR22937:SF122">
    <property type="entry name" value="RING-TYPE E3 UBIQUITIN TRANSFERASE"/>
    <property type="match status" value="1"/>
</dbReference>
<evidence type="ECO:0000256" key="2">
    <source>
        <dbReference type="ARBA" id="ARBA00012483"/>
    </source>
</evidence>
<evidence type="ECO:0000256" key="7">
    <source>
        <dbReference type="ARBA" id="ARBA00022833"/>
    </source>
</evidence>
<evidence type="ECO:0000256" key="3">
    <source>
        <dbReference type="ARBA" id="ARBA00022679"/>
    </source>
</evidence>
<name>A0A8S0VKQ6_OLEEU</name>
<evidence type="ECO:0000256" key="4">
    <source>
        <dbReference type="ARBA" id="ARBA00022723"/>
    </source>
</evidence>
<proteinExistence type="predicted"/>
<organism evidence="11 12">
    <name type="scientific">Olea europaea subsp. europaea</name>
    <dbReference type="NCBI Taxonomy" id="158383"/>
    <lineage>
        <taxon>Eukaryota</taxon>
        <taxon>Viridiplantae</taxon>
        <taxon>Streptophyta</taxon>
        <taxon>Embryophyta</taxon>
        <taxon>Tracheophyta</taxon>
        <taxon>Spermatophyta</taxon>
        <taxon>Magnoliopsida</taxon>
        <taxon>eudicotyledons</taxon>
        <taxon>Gunneridae</taxon>
        <taxon>Pentapetalae</taxon>
        <taxon>asterids</taxon>
        <taxon>lamiids</taxon>
        <taxon>Lamiales</taxon>
        <taxon>Oleaceae</taxon>
        <taxon>Oleeae</taxon>
        <taxon>Olea</taxon>
    </lineage>
</organism>
<dbReference type="GO" id="GO:0061630">
    <property type="term" value="F:ubiquitin protein ligase activity"/>
    <property type="evidence" value="ECO:0007669"/>
    <property type="project" value="UniProtKB-EC"/>
</dbReference>
<keyword evidence="5 8" id="KW-0863">Zinc-finger</keyword>
<dbReference type="InterPro" id="IPR001841">
    <property type="entry name" value="Znf_RING"/>
</dbReference>
<keyword evidence="7" id="KW-0862">Zinc</keyword>
<evidence type="ECO:0000313" key="12">
    <source>
        <dbReference type="Proteomes" id="UP000594638"/>
    </source>
</evidence>
<dbReference type="Pfam" id="PF13639">
    <property type="entry name" value="zf-RING_2"/>
    <property type="match status" value="1"/>
</dbReference>
<keyword evidence="11" id="KW-0436">Ligase</keyword>
<sequence length="356" mass="39219">MDAVVADTSAMAEHTKYRKPRNQNHLPSSSTITAAAKKKIFTAATFRGLGCTSSSTVSVPAVIRTSANWNANKVKRIKVKNKKIHNNDNNKLQTNSSPAVIATNNIKNNNSPTSNPSQPLALSSNCGGVPDVLCGPGIGLNGVAAPVNCVVSKRPAVSSRSKADGADRIIHSQRENSSYNMRRMVTSEDIPFHDPGIALGMTRSRAGVSGSRYCRHLRHGFHDELAEIVMLQSNLLMGGRSERPDKYRDWRLDVDNMSYEELLELGDRIGHVSTGLSEDEISCCLRRTKVPMLDNLSSKFPTATERKCSICQEEYETDDETGKLNCGHFYHIHCIKQWLVQKNICPICKKPAKPQT</sequence>
<dbReference type="Gramene" id="OE9A089317T1">
    <property type="protein sequence ID" value="OE9A089317C1"/>
    <property type="gene ID" value="OE9A089317"/>
</dbReference>
<dbReference type="PROSITE" id="PS50089">
    <property type="entry name" value="ZF_RING_2"/>
    <property type="match status" value="1"/>
</dbReference>
<dbReference type="AlphaFoldDB" id="A0A8S0VKQ6"/>
<dbReference type="EC" id="2.3.2.27" evidence="2"/>
<evidence type="ECO:0000256" key="5">
    <source>
        <dbReference type="ARBA" id="ARBA00022771"/>
    </source>
</evidence>
<keyword evidence="4" id="KW-0479">Metal-binding</keyword>
<keyword evidence="3" id="KW-0808">Transferase</keyword>
<feature type="domain" description="RING-type" evidence="10">
    <location>
        <begin position="308"/>
        <end position="349"/>
    </location>
</feature>
<dbReference type="InterPro" id="IPR045191">
    <property type="entry name" value="MBR1/2-like"/>
</dbReference>
<dbReference type="Proteomes" id="UP000594638">
    <property type="component" value="Unassembled WGS sequence"/>
</dbReference>